<proteinExistence type="predicted"/>
<name>A0ACB6R3J6_9PLEO</name>
<comment type="caution">
    <text evidence="1">The sequence shown here is derived from an EMBL/GenBank/DDBJ whole genome shotgun (WGS) entry which is preliminary data.</text>
</comment>
<evidence type="ECO:0000313" key="1">
    <source>
        <dbReference type="EMBL" id="KAF2473829.1"/>
    </source>
</evidence>
<dbReference type="EMBL" id="MU003499">
    <property type="protein sequence ID" value="KAF2473829.1"/>
    <property type="molecule type" value="Genomic_DNA"/>
</dbReference>
<organism evidence="1 2">
    <name type="scientific">Lindgomyces ingoldianus</name>
    <dbReference type="NCBI Taxonomy" id="673940"/>
    <lineage>
        <taxon>Eukaryota</taxon>
        <taxon>Fungi</taxon>
        <taxon>Dikarya</taxon>
        <taxon>Ascomycota</taxon>
        <taxon>Pezizomycotina</taxon>
        <taxon>Dothideomycetes</taxon>
        <taxon>Pleosporomycetidae</taxon>
        <taxon>Pleosporales</taxon>
        <taxon>Lindgomycetaceae</taxon>
        <taxon>Lindgomyces</taxon>
    </lineage>
</organism>
<protein>
    <submittedName>
        <fullName evidence="1">Uncharacterized protein</fullName>
    </submittedName>
</protein>
<accession>A0ACB6R3J6</accession>
<sequence length="349" mass="39398">MLGSYVTGQKSLAITLALDSFFQQTIKYRPQSVATEDRAAGSTTYNYNGWISDVATARTRRTAVGGCHHVIGEANFYILQHNKEYLQTLLNSARASSLDPNGPATGAIGALSHKIDQFTPPRPVYSRDQRLALMRRYRYSPQRYPVRVDSIARCPAHLVINSLLLQTLWLPRESKLTLLTDTSGNRRYHRPSEAPRDNENYSTQGNSSTPLGRIVRPIRPSVMSLQAYLILTFDLGVMHVHMLGRSALVIVKSLITHGQDETLLPCASHFNLIRIYGCEYKQQWTSILTERVPICHPNSLIASLGYIRCSKSFLKAKIDSNYEREMPVDYLGLNSKQNKGCEMMQYLIE</sequence>
<reference evidence="1" key="1">
    <citation type="journal article" date="2020" name="Stud. Mycol.">
        <title>101 Dothideomycetes genomes: a test case for predicting lifestyles and emergence of pathogens.</title>
        <authorList>
            <person name="Haridas S."/>
            <person name="Albert R."/>
            <person name="Binder M."/>
            <person name="Bloem J."/>
            <person name="Labutti K."/>
            <person name="Salamov A."/>
            <person name="Andreopoulos B."/>
            <person name="Baker S."/>
            <person name="Barry K."/>
            <person name="Bills G."/>
            <person name="Bluhm B."/>
            <person name="Cannon C."/>
            <person name="Castanera R."/>
            <person name="Culley D."/>
            <person name="Daum C."/>
            <person name="Ezra D."/>
            <person name="Gonzalez J."/>
            <person name="Henrissat B."/>
            <person name="Kuo A."/>
            <person name="Liang C."/>
            <person name="Lipzen A."/>
            <person name="Lutzoni F."/>
            <person name="Magnuson J."/>
            <person name="Mondo S."/>
            <person name="Nolan M."/>
            <person name="Ohm R."/>
            <person name="Pangilinan J."/>
            <person name="Park H.-J."/>
            <person name="Ramirez L."/>
            <person name="Alfaro M."/>
            <person name="Sun H."/>
            <person name="Tritt A."/>
            <person name="Yoshinaga Y."/>
            <person name="Zwiers L.-H."/>
            <person name="Turgeon B."/>
            <person name="Goodwin S."/>
            <person name="Spatafora J."/>
            <person name="Crous P."/>
            <person name="Grigoriev I."/>
        </authorList>
    </citation>
    <scope>NUCLEOTIDE SEQUENCE</scope>
    <source>
        <strain evidence="1">ATCC 200398</strain>
    </source>
</reference>
<keyword evidence="2" id="KW-1185">Reference proteome</keyword>
<dbReference type="Proteomes" id="UP000799755">
    <property type="component" value="Unassembled WGS sequence"/>
</dbReference>
<evidence type="ECO:0000313" key="2">
    <source>
        <dbReference type="Proteomes" id="UP000799755"/>
    </source>
</evidence>
<gene>
    <name evidence="1" type="ORF">BDR25DRAFT_352304</name>
</gene>